<dbReference type="PATRIC" id="fig|317.197.peg.4136"/>
<comment type="caution">
    <text evidence="1">The sequence shown here is derived from an EMBL/GenBank/DDBJ whole genome shotgun (WGS) entry which is preliminary data.</text>
</comment>
<reference evidence="1 2" key="1">
    <citation type="submission" date="2015-06" db="EMBL/GenBank/DDBJ databases">
        <authorList>
            <person name="Hoefler B.C."/>
            <person name="Straight P.D."/>
        </authorList>
    </citation>
    <scope>NUCLEOTIDE SEQUENCE [LARGE SCALE GENOMIC DNA]</scope>
    <source>
        <strain evidence="1 2">Riq4</strain>
    </source>
</reference>
<proteinExistence type="predicted"/>
<dbReference type="EMBL" id="LFQK01000004">
    <property type="protein sequence ID" value="KNH29805.1"/>
    <property type="molecule type" value="Genomic_DNA"/>
</dbReference>
<gene>
    <name evidence="1" type="ORF">ACS77_03775</name>
</gene>
<evidence type="ECO:0000313" key="1">
    <source>
        <dbReference type="EMBL" id="KNH29805.1"/>
    </source>
</evidence>
<dbReference type="OrthoDB" id="8971066at2"/>
<protein>
    <submittedName>
        <fullName evidence="1">Uncharacterized protein</fullName>
    </submittedName>
</protein>
<dbReference type="Proteomes" id="UP000036955">
    <property type="component" value="Unassembled WGS sequence"/>
</dbReference>
<accession>A0A0L1MMU8</accession>
<dbReference type="AlphaFoldDB" id="A0A0L1MMU8"/>
<name>A0A0L1MMU8_PSESX</name>
<organism evidence="1 2">
    <name type="scientific">Pseudomonas syringae</name>
    <dbReference type="NCBI Taxonomy" id="317"/>
    <lineage>
        <taxon>Bacteria</taxon>
        <taxon>Pseudomonadati</taxon>
        <taxon>Pseudomonadota</taxon>
        <taxon>Gammaproteobacteria</taxon>
        <taxon>Pseudomonadales</taxon>
        <taxon>Pseudomonadaceae</taxon>
        <taxon>Pseudomonas</taxon>
    </lineage>
</organism>
<sequence>MQSDSSIWQLYRQALSNWAHVTGSDVLSVAAIDTFSDLGSPDTGLCNWSIYQLGNGIPSPTGSYAPHSGLFSSYWIYLSYLLQDVAPVPVHLQENASAPPPQVNFERYRQLLLTTLPPQIAIAQNGLCPASSTPSTTDLAAVHQSMTSTFINRAPQIIKALNQCWLASLQEPTALNMVVSTADATASRCPGFTLEQWAQTLPSWRGSGLSALRSNAPTALLNAVDIVLPSVPDSTLGAQLLTTADLPSFIGLNLASPMHTAMCSLANLSNTSVTMSLSLEQFGSFALSPAAWFDADFFDGSRYIAPPNAADFFSENGAIGLLPSHAVIGFRPHLTLRVSNLAKAQDLANSVTRIGPFNLQATATVQLPADAGGSSGEVDIHFDAQDSNLPVLLGVISRQVLH</sequence>
<evidence type="ECO:0000313" key="2">
    <source>
        <dbReference type="Proteomes" id="UP000036955"/>
    </source>
</evidence>